<name>A0A1Y0CZV7_9GAMM</name>
<dbReference type="OrthoDB" id="5600142at2"/>
<evidence type="ECO:0008006" key="3">
    <source>
        <dbReference type="Google" id="ProtNLM"/>
    </source>
</evidence>
<protein>
    <recommendedName>
        <fullName evidence="3">DUF4157 domain-containing protein</fullName>
    </recommendedName>
</protein>
<sequence>MINHILDWVNNTNAAHASLRHSCQQLSRHFSGFFEPELFTKAGFVITSQLPSPPISQVAHLGLTQLLSPTAVGITLNDTYYIKPKVAAQLSVHFHELIHVLQWQALGPSAFIERYISEVLHYGYRQAPLEEKAYGYEGQFKAQPNQPFVILASDTL</sequence>
<gene>
    <name evidence="1" type="ORF">CBP12_12435</name>
</gene>
<dbReference type="AlphaFoldDB" id="A0A1Y0CZV7"/>
<reference evidence="2" key="1">
    <citation type="submission" date="2017-05" db="EMBL/GenBank/DDBJ databases">
        <authorList>
            <person name="Sung H."/>
        </authorList>
    </citation>
    <scope>NUCLEOTIDE SEQUENCE [LARGE SCALE GENOMIC DNA]</scope>
    <source>
        <strain evidence="2">AMac2203</strain>
    </source>
</reference>
<dbReference type="Proteomes" id="UP000243793">
    <property type="component" value="Chromosome"/>
</dbReference>
<evidence type="ECO:0000313" key="1">
    <source>
        <dbReference type="EMBL" id="ART80862.1"/>
    </source>
</evidence>
<dbReference type="RefSeq" id="WP_086964877.1">
    <property type="nucleotide sequence ID" value="NZ_CP021376.1"/>
</dbReference>
<dbReference type="KEGG" id="ocm:CBP12_12435"/>
<accession>A0A1Y0CZV7</accession>
<dbReference type="EMBL" id="CP021376">
    <property type="protein sequence ID" value="ART80862.1"/>
    <property type="molecule type" value="Genomic_DNA"/>
</dbReference>
<keyword evidence="2" id="KW-1185">Reference proteome</keyword>
<evidence type="ECO:0000313" key="2">
    <source>
        <dbReference type="Proteomes" id="UP000243793"/>
    </source>
</evidence>
<proteinExistence type="predicted"/>
<organism evidence="1 2">
    <name type="scientific">Oceanisphaera avium</name>
    <dbReference type="NCBI Taxonomy" id="1903694"/>
    <lineage>
        <taxon>Bacteria</taxon>
        <taxon>Pseudomonadati</taxon>
        <taxon>Pseudomonadota</taxon>
        <taxon>Gammaproteobacteria</taxon>
        <taxon>Aeromonadales</taxon>
        <taxon>Aeromonadaceae</taxon>
        <taxon>Oceanisphaera</taxon>
    </lineage>
</organism>